<feature type="signal peptide" evidence="2">
    <location>
        <begin position="1"/>
        <end position="19"/>
    </location>
</feature>
<evidence type="ECO:0000256" key="1">
    <source>
        <dbReference type="SAM" id="MobiDB-lite"/>
    </source>
</evidence>
<feature type="compositionally biased region" description="Basic and acidic residues" evidence="1">
    <location>
        <begin position="51"/>
        <end position="60"/>
    </location>
</feature>
<keyword evidence="2" id="KW-0732">Signal</keyword>
<dbReference type="EMBL" id="GEDV01012640">
    <property type="protein sequence ID" value="JAP75917.1"/>
    <property type="molecule type" value="Transcribed_RNA"/>
</dbReference>
<evidence type="ECO:0000313" key="3">
    <source>
        <dbReference type="EMBL" id="JAP75917.1"/>
    </source>
</evidence>
<organism evidence="3">
    <name type="scientific">Rhipicephalus appendiculatus</name>
    <name type="common">Brown ear tick</name>
    <dbReference type="NCBI Taxonomy" id="34631"/>
    <lineage>
        <taxon>Eukaryota</taxon>
        <taxon>Metazoa</taxon>
        <taxon>Ecdysozoa</taxon>
        <taxon>Arthropoda</taxon>
        <taxon>Chelicerata</taxon>
        <taxon>Arachnida</taxon>
        <taxon>Acari</taxon>
        <taxon>Parasitiformes</taxon>
        <taxon>Ixodida</taxon>
        <taxon>Ixodoidea</taxon>
        <taxon>Ixodidae</taxon>
        <taxon>Rhipicephalinae</taxon>
        <taxon>Rhipicephalus</taxon>
        <taxon>Rhipicephalus</taxon>
    </lineage>
</organism>
<proteinExistence type="predicted"/>
<evidence type="ECO:0008006" key="4">
    <source>
        <dbReference type="Google" id="ProtNLM"/>
    </source>
</evidence>
<feature type="region of interest" description="Disordered" evidence="1">
    <location>
        <begin position="51"/>
        <end position="82"/>
    </location>
</feature>
<accession>A0A131YAK2</accession>
<protein>
    <recommendedName>
        <fullName evidence="4">Secreted protein</fullName>
    </recommendedName>
</protein>
<evidence type="ECO:0000256" key="2">
    <source>
        <dbReference type="SAM" id="SignalP"/>
    </source>
</evidence>
<dbReference type="AlphaFoldDB" id="A0A131YAK2"/>
<sequence length="82" mass="9383">MFLCFQFLSCFSFAFPTYSVHKYSDSGCSLRPGNIFGTNERTKVKDSFNKRNVEPDFSQDRKKKTNARRNTIAGEGSVFQVP</sequence>
<name>A0A131YAK2_RHIAP</name>
<reference evidence="3" key="1">
    <citation type="journal article" date="2016" name="Ticks Tick Borne Dis.">
        <title>De novo assembly and annotation of the salivary gland transcriptome of Rhipicephalus appendiculatus male and female ticks during blood feeding.</title>
        <authorList>
            <person name="de Castro M.H."/>
            <person name="de Klerk D."/>
            <person name="Pienaar R."/>
            <person name="Latif A.A."/>
            <person name="Rees D.J."/>
            <person name="Mans B.J."/>
        </authorList>
    </citation>
    <scope>NUCLEOTIDE SEQUENCE</scope>
    <source>
        <tissue evidence="3">Salivary glands</tissue>
    </source>
</reference>
<feature type="chain" id="PRO_5007284449" description="Secreted protein" evidence="2">
    <location>
        <begin position="20"/>
        <end position="82"/>
    </location>
</feature>